<keyword evidence="1" id="KW-0472">Membrane</keyword>
<protein>
    <submittedName>
        <fullName evidence="2">Uncharacterized protein</fullName>
    </submittedName>
</protein>
<evidence type="ECO:0000256" key="1">
    <source>
        <dbReference type="SAM" id="Phobius"/>
    </source>
</evidence>
<reference evidence="3 5" key="2">
    <citation type="journal article" date="2019" name="Nat. Med.">
        <title>A library of human gut bacterial isolates paired with longitudinal multiomics data enables mechanistic microbiome research.</title>
        <authorList>
            <person name="Poyet M."/>
            <person name="Groussin M."/>
            <person name="Gibbons S.M."/>
            <person name="Avila-Pacheco J."/>
            <person name="Jiang X."/>
            <person name="Kearney S.M."/>
            <person name="Perrotta A.R."/>
            <person name="Berdy B."/>
            <person name="Zhao S."/>
            <person name="Lieberman T.D."/>
            <person name="Swanson P.K."/>
            <person name="Smith M."/>
            <person name="Roesemann S."/>
            <person name="Alexander J.E."/>
            <person name="Rich S.A."/>
            <person name="Livny J."/>
            <person name="Vlamakis H."/>
            <person name="Clish C."/>
            <person name="Bullock K."/>
            <person name="Deik A."/>
            <person name="Scott J."/>
            <person name="Pierce K.A."/>
            <person name="Xavier R.J."/>
            <person name="Alm E.J."/>
        </authorList>
    </citation>
    <scope>NUCLEOTIDE SEQUENCE [LARGE SCALE GENOMIC DNA]</scope>
    <source>
        <strain evidence="3 5">BIOML-A3</strain>
    </source>
</reference>
<name>A0A173T5M4_EUBRA</name>
<keyword evidence="1" id="KW-1133">Transmembrane helix</keyword>
<sequence length="140" mass="16541">MDTICREYIKQTQMLFPIIRKKERIYLKSLYNDLIEYCDINKISNLQELFHEYGPPAQIVQEYLSSLNEADLKNCLKRKHIKKILFICCVTVPAILIITFSVRLYLWNNLQKQVYSNIEMNTDPNTIYSIGDELNGNQTK</sequence>
<evidence type="ECO:0000313" key="3">
    <source>
        <dbReference type="EMBL" id="MSD16573.1"/>
    </source>
</evidence>
<dbReference type="EMBL" id="CYYA01000007">
    <property type="protein sequence ID" value="CUM98083.1"/>
    <property type="molecule type" value="Genomic_DNA"/>
</dbReference>
<dbReference type="InterPro" id="IPR046123">
    <property type="entry name" value="DUF6120"/>
</dbReference>
<feature type="transmembrane region" description="Helical" evidence="1">
    <location>
        <begin position="84"/>
        <end position="106"/>
    </location>
</feature>
<dbReference type="EMBL" id="WKRA01000017">
    <property type="protein sequence ID" value="MSD16573.1"/>
    <property type="molecule type" value="Genomic_DNA"/>
</dbReference>
<dbReference type="GeneID" id="97390707"/>
<evidence type="ECO:0000313" key="5">
    <source>
        <dbReference type="Proteomes" id="UP000431304"/>
    </source>
</evidence>
<organism evidence="2 4">
    <name type="scientific">Eubacterium ramulus</name>
    <dbReference type="NCBI Taxonomy" id="39490"/>
    <lineage>
        <taxon>Bacteria</taxon>
        <taxon>Bacillati</taxon>
        <taxon>Bacillota</taxon>
        <taxon>Clostridia</taxon>
        <taxon>Eubacteriales</taxon>
        <taxon>Eubacteriaceae</taxon>
        <taxon>Eubacterium</taxon>
    </lineage>
</organism>
<reference evidence="2 4" key="1">
    <citation type="submission" date="2015-09" db="EMBL/GenBank/DDBJ databases">
        <authorList>
            <consortium name="Pathogen Informatics"/>
        </authorList>
    </citation>
    <scope>NUCLEOTIDE SEQUENCE [LARGE SCALE GENOMIC DNA]</scope>
    <source>
        <strain evidence="2 4">2789STDY5608891</strain>
    </source>
</reference>
<dbReference type="AlphaFoldDB" id="A0A173T5M4"/>
<dbReference type="Pfam" id="PF19615">
    <property type="entry name" value="DUF6120"/>
    <property type="match status" value="1"/>
</dbReference>
<dbReference type="OrthoDB" id="14140at1730"/>
<proteinExistence type="predicted"/>
<accession>A0A173T5M4</accession>
<dbReference type="Proteomes" id="UP000431304">
    <property type="component" value="Unassembled WGS sequence"/>
</dbReference>
<dbReference type="Proteomes" id="UP000095492">
    <property type="component" value="Unassembled WGS sequence"/>
</dbReference>
<dbReference type="RefSeq" id="WP_055290115.1">
    <property type="nucleotide sequence ID" value="NZ_CAXUGT010000015.1"/>
</dbReference>
<keyword evidence="1" id="KW-0812">Transmembrane</keyword>
<gene>
    <name evidence="2" type="ORF">ERS852448_01340</name>
    <name evidence="3" type="ORF">GKE72_10940</name>
</gene>
<evidence type="ECO:0000313" key="4">
    <source>
        <dbReference type="Proteomes" id="UP000095492"/>
    </source>
</evidence>
<evidence type="ECO:0000313" key="2">
    <source>
        <dbReference type="EMBL" id="CUM98083.1"/>
    </source>
</evidence>
<dbReference type="STRING" id="39490.ERS852448_01340"/>